<dbReference type="EMBL" id="CP157484">
    <property type="protein sequence ID" value="XBO38372.1"/>
    <property type="molecule type" value="Genomic_DNA"/>
</dbReference>
<feature type="region of interest" description="Disordered" evidence="1">
    <location>
        <begin position="59"/>
        <end position="139"/>
    </location>
</feature>
<evidence type="ECO:0000256" key="2">
    <source>
        <dbReference type="SAM" id="SignalP"/>
    </source>
</evidence>
<dbReference type="RefSeq" id="WP_406855212.1">
    <property type="nucleotide sequence ID" value="NZ_CP157484.1"/>
</dbReference>
<gene>
    <name evidence="3" type="ORF">ABEG18_22125</name>
</gene>
<keyword evidence="2" id="KW-0732">Signal</keyword>
<protein>
    <submittedName>
        <fullName evidence="3">Uncharacterized protein</fullName>
    </submittedName>
</protein>
<name>A0AAU7JDB1_9HYPH</name>
<organism evidence="3">
    <name type="scientific">Alsobacter sp. KACC 23698</name>
    <dbReference type="NCBI Taxonomy" id="3149229"/>
    <lineage>
        <taxon>Bacteria</taxon>
        <taxon>Pseudomonadati</taxon>
        <taxon>Pseudomonadota</taxon>
        <taxon>Alphaproteobacteria</taxon>
        <taxon>Hyphomicrobiales</taxon>
        <taxon>Alsobacteraceae</taxon>
        <taxon>Alsobacter</taxon>
    </lineage>
</organism>
<feature type="compositionally biased region" description="Basic and acidic residues" evidence="1">
    <location>
        <begin position="61"/>
        <end position="77"/>
    </location>
</feature>
<feature type="compositionally biased region" description="Gly residues" evidence="1">
    <location>
        <begin position="107"/>
        <end position="116"/>
    </location>
</feature>
<evidence type="ECO:0000313" key="3">
    <source>
        <dbReference type="EMBL" id="XBO38372.1"/>
    </source>
</evidence>
<evidence type="ECO:0000256" key="1">
    <source>
        <dbReference type="SAM" id="MobiDB-lite"/>
    </source>
</evidence>
<dbReference type="AlphaFoldDB" id="A0AAU7JDB1"/>
<proteinExistence type="predicted"/>
<feature type="compositionally biased region" description="Low complexity" evidence="1">
    <location>
        <begin position="86"/>
        <end position="106"/>
    </location>
</feature>
<sequence>MSALRLVLLLTPCWLCAAGALSPRPAAAQNAAARPSQPCPDYGSFVAVDAGRQKGAIVARSHSDCADLPDPRPRDPIHIGAEVIIGGQQQDGQASSGQAPGASGSSSGSGGAGQAGAGRLQLPPPAPVWRVTPGHRRER</sequence>
<reference evidence="3" key="1">
    <citation type="submission" date="2024-05" db="EMBL/GenBank/DDBJ databases">
        <authorList>
            <person name="Kim S."/>
            <person name="Heo J."/>
            <person name="Choi H."/>
            <person name="Choi Y."/>
            <person name="Kwon S.-W."/>
            <person name="Kim Y."/>
        </authorList>
    </citation>
    <scope>NUCLEOTIDE SEQUENCE</scope>
    <source>
        <strain evidence="3">KACC 23698</strain>
    </source>
</reference>
<accession>A0AAU7JDB1</accession>
<feature type="signal peptide" evidence="2">
    <location>
        <begin position="1"/>
        <end position="28"/>
    </location>
</feature>
<feature type="chain" id="PRO_5043493140" evidence="2">
    <location>
        <begin position="29"/>
        <end position="139"/>
    </location>
</feature>